<protein>
    <submittedName>
        <fullName evidence="1">Uncharacterized protein</fullName>
    </submittedName>
</protein>
<reference evidence="1" key="1">
    <citation type="submission" date="2014-11" db="EMBL/GenBank/DDBJ databases">
        <authorList>
            <person name="Amaro Gonzalez C."/>
        </authorList>
    </citation>
    <scope>NUCLEOTIDE SEQUENCE</scope>
</reference>
<dbReference type="EMBL" id="GBXM01029188">
    <property type="protein sequence ID" value="JAH79389.1"/>
    <property type="molecule type" value="Transcribed_RNA"/>
</dbReference>
<reference evidence="1" key="2">
    <citation type="journal article" date="2015" name="Fish Shellfish Immunol.">
        <title>Early steps in the European eel (Anguilla anguilla)-Vibrio vulnificus interaction in the gills: Role of the RtxA13 toxin.</title>
        <authorList>
            <person name="Callol A."/>
            <person name="Pajuelo D."/>
            <person name="Ebbesson L."/>
            <person name="Teles M."/>
            <person name="MacKenzie S."/>
            <person name="Amaro C."/>
        </authorList>
    </citation>
    <scope>NUCLEOTIDE SEQUENCE</scope>
</reference>
<organism evidence="1">
    <name type="scientific">Anguilla anguilla</name>
    <name type="common">European freshwater eel</name>
    <name type="synonym">Muraena anguilla</name>
    <dbReference type="NCBI Taxonomy" id="7936"/>
    <lineage>
        <taxon>Eukaryota</taxon>
        <taxon>Metazoa</taxon>
        <taxon>Chordata</taxon>
        <taxon>Craniata</taxon>
        <taxon>Vertebrata</taxon>
        <taxon>Euteleostomi</taxon>
        <taxon>Actinopterygii</taxon>
        <taxon>Neopterygii</taxon>
        <taxon>Teleostei</taxon>
        <taxon>Anguilliformes</taxon>
        <taxon>Anguillidae</taxon>
        <taxon>Anguilla</taxon>
    </lineage>
</organism>
<proteinExistence type="predicted"/>
<sequence>MAHPVFNYCVPCHNLVSFSSMNSDLNSQMIFVNACYYFLF</sequence>
<dbReference type="AlphaFoldDB" id="A0A0E9VMN8"/>
<accession>A0A0E9VMN8</accession>
<evidence type="ECO:0000313" key="1">
    <source>
        <dbReference type="EMBL" id="JAH79389.1"/>
    </source>
</evidence>
<name>A0A0E9VMN8_ANGAN</name>